<proteinExistence type="predicted"/>
<dbReference type="Gene3D" id="3.40.720.10">
    <property type="entry name" value="Alkaline Phosphatase, subunit A"/>
    <property type="match status" value="1"/>
</dbReference>
<evidence type="ECO:0000313" key="3">
    <source>
        <dbReference type="Proteomes" id="UP001138961"/>
    </source>
</evidence>
<reference evidence="2" key="1">
    <citation type="submission" date="2021-10" db="EMBL/GenBank/DDBJ databases">
        <title>Loktanella gaetbuli sp. nov., isolated from a tidal flat.</title>
        <authorList>
            <person name="Park S."/>
            <person name="Yoon J.-H."/>
        </authorList>
    </citation>
    <scope>NUCLEOTIDE SEQUENCE</scope>
    <source>
        <strain evidence="2">TSTF-M6</strain>
    </source>
</reference>
<gene>
    <name evidence="2" type="ORF">LGQ03_15860</name>
</gene>
<evidence type="ECO:0000313" key="2">
    <source>
        <dbReference type="EMBL" id="MCB5200713.1"/>
    </source>
</evidence>
<name>A0ABS8BYA0_9RHOB</name>
<dbReference type="RefSeq" id="WP_226749187.1">
    <property type="nucleotide sequence ID" value="NZ_JAJATZ010000011.1"/>
</dbReference>
<feature type="transmembrane region" description="Helical" evidence="1">
    <location>
        <begin position="149"/>
        <end position="168"/>
    </location>
</feature>
<organism evidence="2 3">
    <name type="scientific">Loktanella gaetbuli</name>
    <dbReference type="NCBI Taxonomy" id="2881335"/>
    <lineage>
        <taxon>Bacteria</taxon>
        <taxon>Pseudomonadati</taxon>
        <taxon>Pseudomonadota</taxon>
        <taxon>Alphaproteobacteria</taxon>
        <taxon>Rhodobacterales</taxon>
        <taxon>Roseobacteraceae</taxon>
        <taxon>Loktanella</taxon>
    </lineage>
</organism>
<feature type="transmembrane region" description="Helical" evidence="1">
    <location>
        <begin position="48"/>
        <end position="77"/>
    </location>
</feature>
<dbReference type="Proteomes" id="UP001138961">
    <property type="component" value="Unassembled WGS sequence"/>
</dbReference>
<comment type="caution">
    <text evidence="2">The sequence shown here is derived from an EMBL/GenBank/DDBJ whole genome shotgun (WGS) entry which is preliminary data.</text>
</comment>
<keyword evidence="1" id="KW-1133">Transmembrane helix</keyword>
<feature type="transmembrane region" description="Helical" evidence="1">
    <location>
        <begin position="116"/>
        <end position="137"/>
    </location>
</feature>
<protein>
    <submittedName>
        <fullName evidence="2">Sulfatase</fullName>
    </submittedName>
</protein>
<keyword evidence="1" id="KW-0812">Transmembrane</keyword>
<dbReference type="InterPro" id="IPR017850">
    <property type="entry name" value="Alkaline_phosphatase_core_sf"/>
</dbReference>
<sequence>MMQRVSTRRDLAWLFVGVVMLHLVLVLPSHPAGLTVARWLRPTPELPLILLCVAIVPRVWVVAPVVVAALGLAVLKIADIGTYLAFNRAFNPLLDLHLLVSGWALLASSIGHGQAVFGVCATLLAVLAVGAVLWRGLSVLSRLGWRLRSLTVGVPAGLAVLATVLPGWQVLQVTPLVKAQVDRMGRGIADLRDFTAGLPDPVGPAPTFAALQGRDVILAFVESYGRSFLDDPEFAATSAPRLASVETALDAAGWHVRSGWVAAPTRGGQSWLSHGTLLSGLWVDSQVRYDRLMTSDRTSLNRLFGAAGWQTGAAMPAITLDWPEAGWYGYDTTLDAEGLGYRGQPFEWVTMPDQYTWTALHEKLRKAVMAPAMIEVALITSHAPWTPLPEIMPWDTVGDGSVFDGTRRQGDSPRVVWSDPATIRAQYAKSLDYALEVAGQYILRHGDGAFFVVLGDHQPAPLLAGQDAPPDVPVHFISDDPRLLDRLPADVFARGIVPAPDAPVLPMQDLRVLLTTLFETPL</sequence>
<keyword evidence="3" id="KW-1185">Reference proteome</keyword>
<keyword evidence="1" id="KW-0472">Membrane</keyword>
<evidence type="ECO:0000256" key="1">
    <source>
        <dbReference type="SAM" id="Phobius"/>
    </source>
</evidence>
<accession>A0ABS8BYA0</accession>
<dbReference type="EMBL" id="JAJATZ010000011">
    <property type="protein sequence ID" value="MCB5200713.1"/>
    <property type="molecule type" value="Genomic_DNA"/>
</dbReference>
<feature type="transmembrane region" description="Helical" evidence="1">
    <location>
        <begin position="89"/>
        <end position="110"/>
    </location>
</feature>
<feature type="transmembrane region" description="Helical" evidence="1">
    <location>
        <begin position="12"/>
        <end position="28"/>
    </location>
</feature>